<dbReference type="Gene3D" id="2.40.30.170">
    <property type="match status" value="1"/>
</dbReference>
<dbReference type="PANTHER" id="PTHR30097">
    <property type="entry name" value="CATION EFFLUX SYSTEM PROTEIN CUSB"/>
    <property type="match status" value="1"/>
</dbReference>
<evidence type="ECO:0000259" key="4">
    <source>
        <dbReference type="Pfam" id="PF25975"/>
    </source>
</evidence>
<dbReference type="InterPro" id="IPR058647">
    <property type="entry name" value="BSH_CzcB-like"/>
</dbReference>
<keyword evidence="1" id="KW-0813">Transport</keyword>
<dbReference type="EMBL" id="JACASI010000041">
    <property type="protein sequence ID" value="MCQ3830858.1"/>
    <property type="molecule type" value="Genomic_DNA"/>
</dbReference>
<dbReference type="Pfam" id="PF25975">
    <property type="entry name" value="CzcB_C"/>
    <property type="match status" value="1"/>
</dbReference>
<dbReference type="Gene3D" id="2.40.50.100">
    <property type="match status" value="1"/>
</dbReference>
<feature type="region of interest" description="Disordered" evidence="2">
    <location>
        <begin position="24"/>
        <end position="49"/>
    </location>
</feature>
<feature type="domain" description="CzcB-like barrel-sandwich hybrid" evidence="3">
    <location>
        <begin position="91"/>
        <end position="162"/>
    </location>
</feature>
<feature type="domain" description="CzcB-like C-terminal circularly permuted SH3-like" evidence="4">
    <location>
        <begin position="244"/>
        <end position="305"/>
    </location>
</feature>
<name>A0ABT1P415_9GAMM</name>
<dbReference type="CDD" id="cd06850">
    <property type="entry name" value="biotinyl_domain"/>
    <property type="match status" value="1"/>
</dbReference>
<accession>A0ABT1P415</accession>
<evidence type="ECO:0000313" key="5">
    <source>
        <dbReference type="EMBL" id="MCQ3830858.1"/>
    </source>
</evidence>
<organism evidence="5 6">
    <name type="scientific">Microbulbifer elongatus</name>
    <dbReference type="NCBI Taxonomy" id="86173"/>
    <lineage>
        <taxon>Bacteria</taxon>
        <taxon>Pseudomonadati</taxon>
        <taxon>Pseudomonadota</taxon>
        <taxon>Gammaproteobacteria</taxon>
        <taxon>Cellvibrionales</taxon>
        <taxon>Microbulbiferaceae</taxon>
        <taxon>Microbulbifer</taxon>
    </lineage>
</organism>
<keyword evidence="6" id="KW-1185">Reference proteome</keyword>
<dbReference type="Proteomes" id="UP001205566">
    <property type="component" value="Unassembled WGS sequence"/>
</dbReference>
<dbReference type="Gene3D" id="2.40.420.20">
    <property type="match status" value="1"/>
</dbReference>
<sequence length="317" mass="34653">MFNKIYLAVFLFAFCVSGWGSDTHGHEEDGHHEDDHHEQGHHDDGHHGEGVVELSDAALAHAGVVIAAGAAREIEETVTLHGKLQPEPTAISHIRARYPGLVSQIDVSIGDPVKKGQRLASINSNESLQEYTLRAPFDGVVIEKHAGPGEFVSEQVLFTVADYRRLWADLQVFPERLASVRRGQPVEITAGELSYLGEVRNLVPAAHGAPYRRARVPVDNSKGDWSSGIFVQGRVTIATHAVAIAIDNRALQTLEGDTVVFVETAPNRFEPRPVHLGRRGNRFSEVLGGLEVGERYVAENSYLIKAELKKSAAGHVH</sequence>
<protein>
    <submittedName>
        <fullName evidence="5">Efflux RND transporter periplasmic adaptor subunit</fullName>
    </submittedName>
</protein>
<evidence type="ECO:0000256" key="1">
    <source>
        <dbReference type="ARBA" id="ARBA00022448"/>
    </source>
</evidence>
<dbReference type="PANTHER" id="PTHR30097:SF4">
    <property type="entry name" value="SLR6042 PROTEIN"/>
    <property type="match status" value="1"/>
</dbReference>
<dbReference type="InterPro" id="IPR051909">
    <property type="entry name" value="MFP_Cation_Efflux"/>
</dbReference>
<dbReference type="InterPro" id="IPR058649">
    <property type="entry name" value="CzcB_C"/>
</dbReference>
<evidence type="ECO:0000256" key="2">
    <source>
        <dbReference type="SAM" id="MobiDB-lite"/>
    </source>
</evidence>
<evidence type="ECO:0000313" key="6">
    <source>
        <dbReference type="Proteomes" id="UP001205566"/>
    </source>
</evidence>
<dbReference type="RefSeq" id="WP_255875749.1">
    <property type="nucleotide sequence ID" value="NZ_JACASI010000041.1"/>
</dbReference>
<comment type="caution">
    <text evidence="5">The sequence shown here is derived from an EMBL/GenBank/DDBJ whole genome shotgun (WGS) entry which is preliminary data.</text>
</comment>
<evidence type="ECO:0000259" key="3">
    <source>
        <dbReference type="Pfam" id="PF25973"/>
    </source>
</evidence>
<proteinExistence type="predicted"/>
<dbReference type="InterPro" id="IPR011053">
    <property type="entry name" value="Single_hybrid_motif"/>
</dbReference>
<reference evidence="5" key="1">
    <citation type="thesis" date="2020" institute="Technische Universitat Dresden" country="Dresden, Germany">
        <title>The Agarolytic System of Microbulbifer elongatus PORT2, Isolated from Batu Karas, Pangandaran West Java Indonesia.</title>
        <authorList>
            <person name="Anggraeni S.R."/>
        </authorList>
    </citation>
    <scope>NUCLEOTIDE SEQUENCE</scope>
    <source>
        <strain evidence="5">PORT2</strain>
    </source>
</reference>
<gene>
    <name evidence="5" type="ORF">HXX02_15575</name>
</gene>
<dbReference type="Pfam" id="PF25973">
    <property type="entry name" value="BSH_CzcB"/>
    <property type="match status" value="1"/>
</dbReference>
<dbReference type="SUPFAM" id="SSF51230">
    <property type="entry name" value="Single hybrid motif"/>
    <property type="match status" value="1"/>
</dbReference>